<gene>
    <name evidence="8" type="ORF">WJX74_009869</name>
</gene>
<feature type="compositionally biased region" description="Polar residues" evidence="5">
    <location>
        <begin position="378"/>
        <end position="387"/>
    </location>
</feature>
<feature type="transmembrane region" description="Helical" evidence="6">
    <location>
        <begin position="2344"/>
        <end position="2361"/>
    </location>
</feature>
<dbReference type="Pfam" id="PF13515">
    <property type="entry name" value="FUSC_2"/>
    <property type="match status" value="1"/>
</dbReference>
<accession>A0AAW1Q577</accession>
<dbReference type="InterPro" id="IPR049453">
    <property type="entry name" value="Memb_transporter_dom"/>
</dbReference>
<dbReference type="PANTHER" id="PTHR47203">
    <property type="match status" value="1"/>
</dbReference>
<protein>
    <recommendedName>
        <fullName evidence="7">Integral membrane bound transporter domain-containing protein</fullName>
    </recommendedName>
</protein>
<evidence type="ECO:0000256" key="6">
    <source>
        <dbReference type="SAM" id="Phobius"/>
    </source>
</evidence>
<dbReference type="GO" id="GO:0016020">
    <property type="term" value="C:membrane"/>
    <property type="evidence" value="ECO:0007669"/>
    <property type="project" value="UniProtKB-SubCell"/>
</dbReference>
<feature type="transmembrane region" description="Helical" evidence="6">
    <location>
        <begin position="818"/>
        <end position="837"/>
    </location>
</feature>
<dbReference type="GO" id="GO:0006284">
    <property type="term" value="P:base-excision repair"/>
    <property type="evidence" value="ECO:0007669"/>
    <property type="project" value="InterPro"/>
</dbReference>
<feature type="region of interest" description="Disordered" evidence="5">
    <location>
        <begin position="1334"/>
        <end position="1390"/>
    </location>
</feature>
<feature type="compositionally biased region" description="Polar residues" evidence="5">
    <location>
        <begin position="1450"/>
        <end position="1471"/>
    </location>
</feature>
<reference evidence="8 9" key="1">
    <citation type="journal article" date="2024" name="Nat. Commun.">
        <title>Phylogenomics reveals the evolutionary origins of lichenization in chlorophyte algae.</title>
        <authorList>
            <person name="Puginier C."/>
            <person name="Libourel C."/>
            <person name="Otte J."/>
            <person name="Skaloud P."/>
            <person name="Haon M."/>
            <person name="Grisel S."/>
            <person name="Petersen M."/>
            <person name="Berrin J.G."/>
            <person name="Delaux P.M."/>
            <person name="Dal Grande F."/>
            <person name="Keller J."/>
        </authorList>
    </citation>
    <scope>NUCLEOTIDE SEQUENCE [LARGE SCALE GENOMIC DNA]</scope>
    <source>
        <strain evidence="8 9">SAG 2145</strain>
    </source>
</reference>
<feature type="compositionally biased region" description="Low complexity" evidence="5">
    <location>
        <begin position="625"/>
        <end position="635"/>
    </location>
</feature>
<evidence type="ECO:0000256" key="2">
    <source>
        <dbReference type="ARBA" id="ARBA00022692"/>
    </source>
</evidence>
<feature type="region of interest" description="Disordered" evidence="5">
    <location>
        <begin position="1771"/>
        <end position="1810"/>
    </location>
</feature>
<feature type="compositionally biased region" description="Low complexity" evidence="5">
    <location>
        <begin position="270"/>
        <end position="281"/>
    </location>
</feature>
<feature type="compositionally biased region" description="Basic residues" evidence="5">
    <location>
        <begin position="173"/>
        <end position="185"/>
    </location>
</feature>
<feature type="transmembrane region" description="Helical" evidence="6">
    <location>
        <begin position="761"/>
        <end position="778"/>
    </location>
</feature>
<feature type="compositionally biased region" description="Polar residues" evidence="5">
    <location>
        <begin position="1960"/>
        <end position="1969"/>
    </location>
</feature>
<dbReference type="InterPro" id="IPR003265">
    <property type="entry name" value="HhH-GPD_domain"/>
</dbReference>
<organism evidence="8 9">
    <name type="scientific">Apatococcus lobatus</name>
    <dbReference type="NCBI Taxonomy" id="904363"/>
    <lineage>
        <taxon>Eukaryota</taxon>
        <taxon>Viridiplantae</taxon>
        <taxon>Chlorophyta</taxon>
        <taxon>core chlorophytes</taxon>
        <taxon>Trebouxiophyceae</taxon>
        <taxon>Chlorellales</taxon>
        <taxon>Chlorellaceae</taxon>
        <taxon>Apatococcus</taxon>
    </lineage>
</organism>
<feature type="compositionally biased region" description="Polar residues" evidence="5">
    <location>
        <begin position="445"/>
        <end position="458"/>
    </location>
</feature>
<feature type="compositionally biased region" description="Polar residues" evidence="5">
    <location>
        <begin position="1693"/>
        <end position="1702"/>
    </location>
</feature>
<feature type="compositionally biased region" description="Polar residues" evidence="5">
    <location>
        <begin position="590"/>
        <end position="599"/>
    </location>
</feature>
<evidence type="ECO:0000256" key="1">
    <source>
        <dbReference type="ARBA" id="ARBA00004141"/>
    </source>
</evidence>
<feature type="compositionally biased region" description="Polar residues" evidence="5">
    <location>
        <begin position="1596"/>
        <end position="1605"/>
    </location>
</feature>
<dbReference type="InterPro" id="IPR011257">
    <property type="entry name" value="DNA_glycosylase"/>
</dbReference>
<evidence type="ECO:0000256" key="5">
    <source>
        <dbReference type="SAM" id="MobiDB-lite"/>
    </source>
</evidence>
<comment type="caution">
    <text evidence="8">The sequence shown here is derived from an EMBL/GenBank/DDBJ whole genome shotgun (WGS) entry which is preliminary data.</text>
</comment>
<evidence type="ECO:0000313" key="8">
    <source>
        <dbReference type="EMBL" id="KAK9816005.1"/>
    </source>
</evidence>
<feature type="compositionally biased region" description="Low complexity" evidence="5">
    <location>
        <begin position="313"/>
        <end position="328"/>
    </location>
</feature>
<evidence type="ECO:0000256" key="3">
    <source>
        <dbReference type="ARBA" id="ARBA00022989"/>
    </source>
</evidence>
<comment type="subcellular location">
    <subcellularLocation>
        <location evidence="1">Membrane</location>
        <topology evidence="1">Multi-pass membrane protein</topology>
    </subcellularLocation>
</comment>
<feature type="transmembrane region" description="Helical" evidence="6">
    <location>
        <begin position="2368"/>
        <end position="2389"/>
    </location>
</feature>
<feature type="compositionally biased region" description="Basic and acidic residues" evidence="5">
    <location>
        <begin position="254"/>
        <end position="264"/>
    </location>
</feature>
<feature type="transmembrane region" description="Helical" evidence="6">
    <location>
        <begin position="739"/>
        <end position="756"/>
    </location>
</feature>
<feature type="transmembrane region" description="Helical" evidence="6">
    <location>
        <begin position="790"/>
        <end position="811"/>
    </location>
</feature>
<feature type="compositionally biased region" description="Polar residues" evidence="5">
    <location>
        <begin position="1293"/>
        <end position="1306"/>
    </location>
</feature>
<proteinExistence type="predicted"/>
<feature type="transmembrane region" description="Helical" evidence="6">
    <location>
        <begin position="2395"/>
        <end position="2414"/>
    </location>
</feature>
<keyword evidence="2 6" id="KW-0812">Transmembrane</keyword>
<dbReference type="SUPFAM" id="SSF48150">
    <property type="entry name" value="DNA-glycosylase"/>
    <property type="match status" value="1"/>
</dbReference>
<sequence>MSDEAIKNDLMLFKGVGKKTVACVLMFCLHRHEFPWTPHVWRIAKRLGWVPKKASRDETYEHLNMRVPDDIKYDLHVLLVGHGKKCIRCSPDGHPRKPPDGPCPLQYPSRTKQAPNGSPAHASDEDGQDGSPTDDSPIGKKPRKATKQSSTAKGVAKQRRQNKAGDQSEPTHRKTPQRAAKRGKAAQKTAKGLKRENDSAEPIKDGSMGKEDAAPDQKTEGKQGGDGASPAQNLERAAIKQEAQQDGDNAAPDQHGRIKPEADSRVVSPGEGLQQLGMQQEASSAEHPPLHQTMSRAQLIVPPDPQSRKLEGLEAAAGQEAGLEAPQQSVRSAASCLARESAGPAGVSSELSLPTQSSAVGGSAFKSAGPAHVHPDCSQANQSSVRMSTHPEPLPTERSGMAESAPRQLDPGQALAFQLPQQPQPAHSSASGLEGPATYLVEASGMTQSSTAKLSNSPAAVPEQPHGQTQIRSGRLSITGDAHVHSAPRETSQQPHGYGMAVNDIQAVSMTDERSQSSSWPISMPQIRPGRLCTSSESSETDSHQGQPVHKLRHHSEATQKAPGANLKRHEGLPQLPAPPDGLAERAQRGSGQQLQLPSAASEPAHGRDSSGGNGSEVAFESCHSHTPSPASASHVTRASLVANAPSGNASPTSAWDGRSSDASLGARPTSGSTLAEATPGPHAVLQMQAPGADDHPGSGAGRQPSAQEPARKFPWRPGPLGQAWDWFRNFLLSAEFQQMLQLAAGQLVLALFVFVKPMQFYESCLAVIFYVAAVLLVGRRQNVGSRLQAAANTFGWFWPGLVLGGGVVSLARALQHVVYPLWLAIFTTLVLIPVAVVRVYDLGLGIISGLVFGIVVLLAESLWPAKTLWRMGVTNFLFVGLCASGGTVFTGLFVMPTLARDEMRSEVEGLVRGIGQSLSGYASHMFVPDKPPGDQDDPENMTASRRRLLQASMQEEIASDEQYDKIVWESSDPKLNTPPRHTGTAFSPPVTGLRPKMFMARLLLGDAKFEPPWLSWQQVPLDKWKVVLDKLDRLLIQIAALESVLEGPEPLLCERDVEEALGHSVIPIFRLIYAQLAGALAALARSIHTDLHHARQMRHLQVLFEPCWGMLELELASAMHSTIKSYGALYNGQSPSNLYKPVPLVRAVMYVQTLTSGIMEAVADTEAAIVAALGHKYTLKRADPPERPLEPVATEPVHQAVQIPTAEPADVLPERLSSSFGGSGGQRSSSDLLPPSPTEHTGAHSQSIQVASLASFTDSGSSFHTPVTPPSGSNIKPGSGTGRLHPRRHNRTSNLGPSRATTAQPNVLHPHDPIPNASMGRYLDEQRATFSQQSSYAADAYHHSPSRRSPLARARREYQQASVSSQDSREGSGHAGSATIRSQQSHLGQDHAEELQVVHVQQSPPYESTQDSSVTNQSSPQAALGQGDVASELQTEQSSRSMSDSDRQTGGSNAQRGYPSKSSLYAQSRHTLQRPVPGSAMPGPLSGATLDCPQDPSWHAPFREEQGSARHGKTLYPAANQVDLSMGSQAAQHADIAHPDDMAATLQPSGWDVAVGDLPPASPHSQVASPVSLSQRSVGSSSAHEAQSIPEHHTGTGSARSQYDIQAPSRSLGLQDASQAAAATAAGDAPQAQQQDPLRPAFKGSVTRGHSKRALEPPPEAILDDVSDFYSESNDEMLVLEAGRRLGAGSLSPGSGHQTPDASRPLSSRGGPSPRDMASLRSPPGWRAVTEDSPPASRESSITWARQGVAGYVASLVGTWERLISSAPSTRRSLGAEPTDTLRQPDVTSSQAREAPQTDPRPLPHAQQASRAMETFSTISPMLPYREAEEANILDTRENLLTSQDISPSILATKLDSFGDTIGDTFAESFGDALSDTQNLEHQHGIMDGLDTAYNPDAPGPSNFDTGSSDQGHLMWAMGSMSQDPIATCSSFREDGDPQQCAANGEQFIRRLGTAGPSLGNSQQQLPAGSSHRPLTAQHPRGMQSGVVVQPFERTLPDCLIERDSVHHIIDVDGDGSPSSHSALRIRGGAASAVSSSPRSMPLRSNDQDVNMRHADRHGAAGWLAGTHNADGDSIQDEDIRAGDVLRTASWAGDAQDADISIGDGISANSRSGYEDEDWIHCGGEPVSAGSLDEDDAIIGGTSIAYDVTSAGSVADIEHGHTARGSGTSAGYVRTSVGHAISERELSGAGGDGDIPRPPRFASMRRSVQERPLWRVPHSRFGSLDDLADHLRVHSSRRLSVQDVKGGQPPKRQGRGQQWKAWWWLQIAWLLPLLQALTGWVLVPITRDVCKKVVASCKTRKAFVDNTWHNRYFQFGVKYWLAYALAMAIIIPLQYISTGFVKWAPYYVMITVVVVLCEKVETTLFKGLVRISTTIGGCLVGFLFMLRADLATNPYGLMVLLCAFTFMTGYWSLGPFKYGIFLLLITSNALVLCQYVPTPGHHGSVLQFYARIADIAVGVIYCILIDLIWPWYTSSAALESMGAAFKRCTILMGAFNGQFAEELKVAHVPRDQRVEAKGIAGKDPFTLQGAVYAPLGGVSLMMKLNSVIWEKVLLGTPPIVHRTIALVRVLADRLTAVEVMLQQKPIITGRFTSAPYERFMQPMEEELKAVGKAMVRLGEAVVAVLSERGSAREMTALQQAIDLVQDKRLSFRRKYLHLQHDLAVAVGEDNSSRPLPNESAVDCLSTATLHMQPTDPMHPIEVQDEGVGQRHMVAAFTTPDDAVRFLSFIYALSKAVDKATLLARTIITDEWILRSRREKNVQQRLLWLGLGRKKHRQQAGEQSV</sequence>
<feature type="transmembrane region" description="Helical" evidence="6">
    <location>
        <begin position="2320"/>
        <end position="2338"/>
    </location>
</feature>
<feature type="region of interest" description="Disordered" evidence="5">
    <location>
        <begin position="88"/>
        <end position="715"/>
    </location>
</feature>
<feature type="compositionally biased region" description="Low complexity" evidence="5">
    <location>
        <begin position="413"/>
        <end position="426"/>
    </location>
</feature>
<keyword evidence="4 6" id="KW-0472">Membrane</keyword>
<name>A0AAW1Q577_9CHLO</name>
<feature type="compositionally biased region" description="Polar residues" evidence="5">
    <location>
        <begin position="1244"/>
        <end position="1277"/>
    </location>
</feature>
<dbReference type="EMBL" id="JALJOS010000099">
    <property type="protein sequence ID" value="KAK9816005.1"/>
    <property type="molecule type" value="Genomic_DNA"/>
</dbReference>
<feature type="transmembrane region" description="Helical" evidence="6">
    <location>
        <begin position="876"/>
        <end position="896"/>
    </location>
</feature>
<feature type="region of interest" description="Disordered" evidence="5">
    <location>
        <begin position="1205"/>
        <end position="1320"/>
    </location>
</feature>
<feature type="compositionally biased region" description="Polar residues" evidence="5">
    <location>
        <begin position="349"/>
        <end position="360"/>
    </location>
</feature>
<dbReference type="GO" id="GO:0140097">
    <property type="term" value="F:catalytic activity, acting on DNA"/>
    <property type="evidence" value="ECO:0007669"/>
    <property type="project" value="UniProtKB-ARBA"/>
</dbReference>
<feature type="domain" description="Integral membrane bound transporter" evidence="7">
    <location>
        <begin position="2341"/>
        <end position="2465"/>
    </location>
</feature>
<dbReference type="Proteomes" id="UP001438707">
    <property type="component" value="Unassembled WGS sequence"/>
</dbReference>
<feature type="region of interest" description="Disordered" evidence="5">
    <location>
        <begin position="1689"/>
        <end position="1743"/>
    </location>
</feature>
<dbReference type="CDD" id="cd00056">
    <property type="entry name" value="ENDO3c"/>
    <property type="match status" value="1"/>
</dbReference>
<feature type="transmembrane region" description="Helical" evidence="6">
    <location>
        <begin position="2262"/>
        <end position="2284"/>
    </location>
</feature>
<dbReference type="PANTHER" id="PTHR47203:SF1">
    <property type="entry name" value="HYPOTHETICAL BASE EXCISION DNA REPAIR PROTEIN (EUROFUNG)"/>
    <property type="match status" value="1"/>
</dbReference>
<feature type="transmembrane region" description="Helical" evidence="6">
    <location>
        <begin position="2450"/>
        <end position="2473"/>
    </location>
</feature>
<dbReference type="InterPro" id="IPR023170">
    <property type="entry name" value="HhH_base_excis_C"/>
</dbReference>
<feature type="transmembrane region" description="Helical" evidence="6">
    <location>
        <begin position="843"/>
        <end position="864"/>
    </location>
</feature>
<feature type="compositionally biased region" description="Polar residues" evidence="5">
    <location>
        <begin position="1405"/>
        <end position="1422"/>
    </location>
</feature>
<evidence type="ECO:0000259" key="7">
    <source>
        <dbReference type="Pfam" id="PF13515"/>
    </source>
</evidence>
<feature type="compositionally biased region" description="Low complexity" evidence="5">
    <location>
        <begin position="1570"/>
        <end position="1583"/>
    </location>
</feature>
<feature type="region of interest" description="Disordered" evidence="5">
    <location>
        <begin position="2014"/>
        <end position="2045"/>
    </location>
</feature>
<feature type="region of interest" description="Disordered" evidence="5">
    <location>
        <begin position="1405"/>
        <end position="1511"/>
    </location>
</feature>
<dbReference type="GO" id="GO:0016787">
    <property type="term" value="F:hydrolase activity"/>
    <property type="evidence" value="ECO:0007669"/>
    <property type="project" value="UniProtKB-ARBA"/>
</dbReference>
<keyword evidence="3 6" id="KW-1133">Transmembrane helix</keyword>
<feature type="compositionally biased region" description="Low complexity" evidence="5">
    <location>
        <begin position="1704"/>
        <end position="1716"/>
    </location>
</feature>
<feature type="compositionally biased region" description="Polar residues" evidence="5">
    <location>
        <begin position="2034"/>
        <end position="2045"/>
    </location>
</feature>
<evidence type="ECO:0000313" key="9">
    <source>
        <dbReference type="Proteomes" id="UP001438707"/>
    </source>
</evidence>
<feature type="region of interest" description="Disordered" evidence="5">
    <location>
        <begin position="1555"/>
        <end position="1661"/>
    </location>
</feature>
<feature type="compositionally biased region" description="Basic and acidic residues" evidence="5">
    <location>
        <begin position="193"/>
        <end position="223"/>
    </location>
</feature>
<feature type="region of interest" description="Disordered" evidence="5">
    <location>
        <begin position="1954"/>
        <end position="1977"/>
    </location>
</feature>
<feature type="transmembrane region" description="Helical" evidence="6">
    <location>
        <begin position="2421"/>
        <end position="2438"/>
    </location>
</feature>
<dbReference type="Gene3D" id="1.10.1670.10">
    <property type="entry name" value="Helix-hairpin-Helix base-excision DNA repair enzymes (C-terminal)"/>
    <property type="match status" value="1"/>
</dbReference>
<feature type="compositionally biased region" description="Low complexity" evidence="5">
    <location>
        <begin position="1616"/>
        <end position="1642"/>
    </location>
</feature>
<evidence type="ECO:0000256" key="4">
    <source>
        <dbReference type="ARBA" id="ARBA00023136"/>
    </source>
</evidence>
<keyword evidence="9" id="KW-1185">Reference proteome</keyword>